<gene>
    <name evidence="1" type="ORF">GB993_11035</name>
</gene>
<dbReference type="PROSITE" id="PS51257">
    <property type="entry name" value="PROKAR_LIPOPROTEIN"/>
    <property type="match status" value="1"/>
</dbReference>
<evidence type="ECO:0000313" key="2">
    <source>
        <dbReference type="Proteomes" id="UP000449209"/>
    </source>
</evidence>
<comment type="caution">
    <text evidence="1">The sequence shown here is derived from an EMBL/GenBank/DDBJ whole genome shotgun (WGS) entry which is preliminary data.</text>
</comment>
<protein>
    <submittedName>
        <fullName evidence="1">Uncharacterized protein</fullName>
    </submittedName>
</protein>
<sequence length="80" mass="9003">MKNSNVSQRAGFVMVEAMLALALALSACTLVMGVTQQMNTRLTFERQRTKKARLRYEKTSRQLGEVMNGKREVKASVHNS</sequence>
<evidence type="ECO:0000313" key="1">
    <source>
        <dbReference type="EMBL" id="MYV18036.1"/>
    </source>
</evidence>
<name>A0A6N9I6G4_9LACO</name>
<dbReference type="AlphaFoldDB" id="A0A6N9I6G4"/>
<organism evidence="1 2">
    <name type="scientific">Furfurilactobacillus milii</name>
    <dbReference type="NCBI Taxonomy" id="2888272"/>
    <lineage>
        <taxon>Bacteria</taxon>
        <taxon>Bacillati</taxon>
        <taxon>Bacillota</taxon>
        <taxon>Bacilli</taxon>
        <taxon>Lactobacillales</taxon>
        <taxon>Lactobacillaceae</taxon>
        <taxon>Furfurilactobacillus</taxon>
    </lineage>
</organism>
<proteinExistence type="predicted"/>
<dbReference type="RefSeq" id="WP_161004321.1">
    <property type="nucleotide sequence ID" value="NZ_WEZQ01000019.1"/>
</dbReference>
<dbReference type="Proteomes" id="UP000449209">
    <property type="component" value="Unassembled WGS sequence"/>
</dbReference>
<reference evidence="1 2" key="1">
    <citation type="journal article" date="2019" name="Appl. Environ. Microbiol.">
        <title>Genetic determinants of hydroxycinnamic acid metabolism in heterofermentative lactobacilli.</title>
        <authorList>
            <person name="Gaur G."/>
            <person name="Oh J.H."/>
            <person name="Filannino P."/>
            <person name="Gobbetti M."/>
            <person name="van Pijkeren J.P."/>
            <person name="Ganzle M.G."/>
        </authorList>
    </citation>
    <scope>NUCLEOTIDE SEQUENCE [LARGE SCALE GENOMIC DNA]</scope>
    <source>
        <strain evidence="1 2">C5</strain>
    </source>
</reference>
<dbReference type="EMBL" id="WEZQ01000019">
    <property type="protein sequence ID" value="MYV18036.1"/>
    <property type="molecule type" value="Genomic_DNA"/>
</dbReference>
<dbReference type="OrthoDB" id="9909463at2"/>
<accession>A0A6N9I6G4</accession>